<dbReference type="PROSITE" id="PS50887">
    <property type="entry name" value="GGDEF"/>
    <property type="match status" value="1"/>
</dbReference>
<evidence type="ECO:0000256" key="1">
    <source>
        <dbReference type="ARBA" id="ARBA00001946"/>
    </source>
</evidence>
<comment type="caution">
    <text evidence="7">The sequence shown here is derived from an EMBL/GenBank/DDBJ whole genome shotgun (WGS) entry which is preliminary data.</text>
</comment>
<feature type="coiled-coil region" evidence="4">
    <location>
        <begin position="292"/>
        <end position="326"/>
    </location>
</feature>
<dbReference type="InterPro" id="IPR029787">
    <property type="entry name" value="Nucleotide_cyclase"/>
</dbReference>
<dbReference type="InterPro" id="IPR000160">
    <property type="entry name" value="GGDEF_dom"/>
</dbReference>
<dbReference type="GO" id="GO:0052621">
    <property type="term" value="F:diguanylate cyclase activity"/>
    <property type="evidence" value="ECO:0007669"/>
    <property type="project" value="UniProtKB-EC"/>
</dbReference>
<gene>
    <name evidence="7" type="ORF">L613_003800000050</name>
</gene>
<dbReference type="OrthoDB" id="9803824at2"/>
<dbReference type="Proteomes" id="UP000321583">
    <property type="component" value="Unassembled WGS sequence"/>
</dbReference>
<keyword evidence="8" id="KW-1185">Reference proteome</keyword>
<feature type="region of interest" description="Disordered" evidence="5">
    <location>
        <begin position="1"/>
        <end position="20"/>
    </location>
</feature>
<dbReference type="CDD" id="cd01949">
    <property type="entry name" value="GGDEF"/>
    <property type="match status" value="1"/>
</dbReference>
<dbReference type="SUPFAM" id="SSF55073">
    <property type="entry name" value="Nucleotide cyclase"/>
    <property type="match status" value="1"/>
</dbReference>
<evidence type="ECO:0000313" key="8">
    <source>
        <dbReference type="Proteomes" id="UP000321583"/>
    </source>
</evidence>
<dbReference type="NCBIfam" id="TIGR00254">
    <property type="entry name" value="GGDEF"/>
    <property type="match status" value="1"/>
</dbReference>
<dbReference type="InterPro" id="IPR043128">
    <property type="entry name" value="Rev_trsase/Diguanyl_cyclase"/>
</dbReference>
<dbReference type="Pfam" id="PF00990">
    <property type="entry name" value="GGDEF"/>
    <property type="match status" value="1"/>
</dbReference>
<feature type="domain" description="GGDEF" evidence="6">
    <location>
        <begin position="357"/>
        <end position="488"/>
    </location>
</feature>
<evidence type="ECO:0000256" key="4">
    <source>
        <dbReference type="SAM" id="Coils"/>
    </source>
</evidence>
<evidence type="ECO:0000256" key="3">
    <source>
        <dbReference type="ARBA" id="ARBA00034247"/>
    </source>
</evidence>
<protein>
    <recommendedName>
        <fullName evidence="2">diguanylate cyclase</fullName>
        <ecNumber evidence="2">2.7.7.65</ecNumber>
    </recommendedName>
</protein>
<dbReference type="EMBL" id="VLJS01000067">
    <property type="protein sequence ID" value="TWH09418.1"/>
    <property type="molecule type" value="Genomic_DNA"/>
</dbReference>
<comment type="catalytic activity">
    <reaction evidence="3">
        <text>2 GTP = 3',3'-c-di-GMP + 2 diphosphate</text>
        <dbReference type="Rhea" id="RHEA:24898"/>
        <dbReference type="ChEBI" id="CHEBI:33019"/>
        <dbReference type="ChEBI" id="CHEBI:37565"/>
        <dbReference type="ChEBI" id="CHEBI:58805"/>
        <dbReference type="EC" id="2.7.7.65"/>
    </reaction>
</comment>
<dbReference type="Gene3D" id="3.30.70.270">
    <property type="match status" value="1"/>
</dbReference>
<organism evidence="7 8">
    <name type="scientific">Pseudoxanthomonas taiwanensis J19</name>
    <dbReference type="NCBI Taxonomy" id="935569"/>
    <lineage>
        <taxon>Bacteria</taxon>
        <taxon>Pseudomonadati</taxon>
        <taxon>Pseudomonadota</taxon>
        <taxon>Gammaproteobacteria</taxon>
        <taxon>Lysobacterales</taxon>
        <taxon>Lysobacteraceae</taxon>
        <taxon>Pseudoxanthomonas</taxon>
    </lineage>
</organism>
<dbReference type="InterPro" id="IPR050469">
    <property type="entry name" value="Diguanylate_Cyclase"/>
</dbReference>
<name>A0A562DIE2_9GAMM</name>
<dbReference type="FunFam" id="3.30.70.270:FF:000001">
    <property type="entry name" value="Diguanylate cyclase domain protein"/>
    <property type="match status" value="1"/>
</dbReference>
<evidence type="ECO:0000256" key="5">
    <source>
        <dbReference type="SAM" id="MobiDB-lite"/>
    </source>
</evidence>
<proteinExistence type="predicted"/>
<evidence type="ECO:0000259" key="6">
    <source>
        <dbReference type="PROSITE" id="PS50887"/>
    </source>
</evidence>
<evidence type="ECO:0000256" key="2">
    <source>
        <dbReference type="ARBA" id="ARBA00012528"/>
    </source>
</evidence>
<comment type="cofactor">
    <cofactor evidence="1">
        <name>Mg(2+)</name>
        <dbReference type="ChEBI" id="CHEBI:18420"/>
    </cofactor>
</comment>
<accession>A0A562DIE2</accession>
<dbReference type="AlphaFoldDB" id="A0A562DIE2"/>
<dbReference type="EC" id="2.7.7.65" evidence="2"/>
<keyword evidence="4" id="KW-0175">Coiled coil</keyword>
<dbReference type="PANTHER" id="PTHR45138:SF9">
    <property type="entry name" value="DIGUANYLATE CYCLASE DGCM-RELATED"/>
    <property type="match status" value="1"/>
</dbReference>
<dbReference type="PANTHER" id="PTHR45138">
    <property type="entry name" value="REGULATORY COMPONENTS OF SENSORY TRANSDUCTION SYSTEM"/>
    <property type="match status" value="1"/>
</dbReference>
<evidence type="ECO:0000313" key="7">
    <source>
        <dbReference type="EMBL" id="TWH09418.1"/>
    </source>
</evidence>
<reference evidence="7 8" key="1">
    <citation type="submission" date="2019-07" db="EMBL/GenBank/DDBJ databases">
        <title>Genome sequencing of lignin-degrading bacterial isolates.</title>
        <authorList>
            <person name="Gladden J."/>
        </authorList>
    </citation>
    <scope>NUCLEOTIDE SEQUENCE [LARGE SCALE GENOMIC DNA]</scope>
    <source>
        <strain evidence="7 8">J19</strain>
    </source>
</reference>
<sequence>MSLRDRGAASGQSAVRSVPSDGVVPDAGNVLPVFACGMATLPGELGDLGRRLASATDAADWATAARVLRQFLDKYLRDFAAALDAPAAAEAEQLRDLLRQAVGVALASLLRPLPALADESTALAGDLKRWSPGADLSPLATRVRELCHQVGVHAGEAAEQQRLLLELFDLLLENLFELLDDGSWLRGQVAAVRRLLGQDPDLQTLEATRQGLRELAYQQGLLRQGIEQSKDAMRVMMVSFVESLDGMAAHAGEYQDRLQAHLAAIREARTIADLGHRLEDVLDDTRRLQEQALRSHEQLQAARADVEAAEARVRELEAQLRDIGELASRDPLTGALNRRGLEEQYPQLLARAEREGWPLAVAVLDLDEFRRLNGSFGHAGGDAALRHVVQVLGEGLRKDDLLARYGGEEFVVVLPRTTLEEAAALLQRLQRTLAARPLLHEGRRIEVRFSAGVAVRQLGEDREHLLNRADRAMYRAKQDGRNRVVAVH</sequence>
<dbReference type="SMART" id="SM00267">
    <property type="entry name" value="GGDEF"/>
    <property type="match status" value="1"/>
</dbReference>